<dbReference type="AlphaFoldDB" id="N6X2D3"/>
<gene>
    <name evidence="1" type="ORF">HMPREF9004_1320</name>
</gene>
<dbReference type="Proteomes" id="UP000013015">
    <property type="component" value="Unassembled WGS sequence"/>
</dbReference>
<organism evidence="1 2">
    <name type="scientific">Schaalia cardiffensis F0333</name>
    <dbReference type="NCBI Taxonomy" id="888050"/>
    <lineage>
        <taxon>Bacteria</taxon>
        <taxon>Bacillati</taxon>
        <taxon>Actinomycetota</taxon>
        <taxon>Actinomycetes</taxon>
        <taxon>Actinomycetales</taxon>
        <taxon>Actinomycetaceae</taxon>
        <taxon>Schaalia</taxon>
    </lineage>
</organism>
<reference evidence="1 2" key="1">
    <citation type="submission" date="2013-03" db="EMBL/GenBank/DDBJ databases">
        <title>Reference genome for the Human Microbiome Project.</title>
        <authorList>
            <person name="Aqrawi P."/>
            <person name="Ayvaz T."/>
            <person name="Bess C."/>
            <person name="Blankenburg K."/>
            <person name="Coyle M."/>
            <person name="Deng J."/>
            <person name="Forbes L."/>
            <person name="Fowler G."/>
            <person name="Francisco L."/>
            <person name="Fu Q."/>
            <person name="Gibbs R."/>
            <person name="Gross S."/>
            <person name="Gubbala S."/>
            <person name="Hale W."/>
            <person name="Hemphill L."/>
            <person name="Highlander S."/>
            <person name="Hirani K."/>
            <person name="Jackson L."/>
            <person name="Jakkamsetti A."/>
            <person name="Javaid M."/>
            <person name="Jayaseelan J.C."/>
            <person name="Jiang H."/>
            <person name="Joshi V."/>
            <person name="Korchina V."/>
            <person name="Kovar C."/>
            <person name="Lara F."/>
            <person name="Lee S."/>
            <person name="Liu Y."/>
            <person name="Mata R."/>
            <person name="Mathew T."/>
            <person name="Munidasa M."/>
            <person name="Muzny D."/>
            <person name="Nazareth L."/>
            <person name="Ngo R."/>
            <person name="Nguyen L."/>
            <person name="Nguyen N."/>
            <person name="Okwuonu G."/>
            <person name="Ongeri F."/>
            <person name="Palculict T."/>
            <person name="Patil S."/>
            <person name="Petrosino J."/>
            <person name="Pham C."/>
            <person name="Pham P."/>
            <person name="Pu L.-L."/>
            <person name="Qin X."/>
            <person name="Qu J."/>
            <person name="Reid J."/>
            <person name="Ross M."/>
            <person name="Ruth R."/>
            <person name="Saada N."/>
            <person name="San Lucas F."/>
            <person name="Santibanez J."/>
            <person name="Shang Y."/>
            <person name="Simmons D."/>
            <person name="Song X.-Z."/>
            <person name="Tang L.-Y."/>
            <person name="Thornton R."/>
            <person name="Warren J."/>
            <person name="Weissenberger G."/>
            <person name="Wilczek-Boney K."/>
            <person name="Worley K."/>
            <person name="Youmans B."/>
            <person name="Zhang J."/>
            <person name="Zhang L."/>
            <person name="Zhao Z."/>
            <person name="Zhou C."/>
            <person name="Zhu D."/>
            <person name="Zhu Y."/>
        </authorList>
    </citation>
    <scope>NUCLEOTIDE SEQUENCE [LARGE SCALE GENOMIC DNA]</scope>
    <source>
        <strain evidence="1 2">F0333</strain>
    </source>
</reference>
<name>N6X2D3_9ACTO</name>
<evidence type="ECO:0000313" key="1">
    <source>
        <dbReference type="EMBL" id="ENO17916.1"/>
    </source>
</evidence>
<dbReference type="STRING" id="888050.HMPREF9004_1320"/>
<protein>
    <submittedName>
        <fullName evidence="1">Uncharacterized protein</fullName>
    </submittedName>
</protein>
<accession>N6X2D3</accession>
<dbReference type="HOGENOM" id="CLU_3003574_0_0_11"/>
<dbReference type="EMBL" id="AQHZ01000022">
    <property type="protein sequence ID" value="ENO17916.1"/>
    <property type="molecule type" value="Genomic_DNA"/>
</dbReference>
<proteinExistence type="predicted"/>
<keyword evidence="2" id="KW-1185">Reference proteome</keyword>
<comment type="caution">
    <text evidence="1">The sequence shown here is derived from an EMBL/GenBank/DDBJ whole genome shotgun (WGS) entry which is preliminary data.</text>
</comment>
<dbReference type="PATRIC" id="fig|888050.3.peg.1258"/>
<evidence type="ECO:0000313" key="2">
    <source>
        <dbReference type="Proteomes" id="UP000013015"/>
    </source>
</evidence>
<sequence>MSTPLPGSRRPPAGTRSVDAEALLADFDEAPLEVKINMLSTLERSLRESLDAPEQS</sequence>